<dbReference type="CDD" id="cd17748">
    <property type="entry name" value="BRCT_DNA_ligase_like"/>
    <property type="match status" value="1"/>
</dbReference>
<evidence type="ECO:0000259" key="1">
    <source>
        <dbReference type="PROSITE" id="PS50172"/>
    </source>
</evidence>
<dbReference type="Proteomes" id="UP000886808">
    <property type="component" value="Unassembled WGS sequence"/>
</dbReference>
<sequence>MANISSTNGTITLKGSWTQKAIDAFIPVLDSWEFYGQYGIQSYYSELSLKNKTTKFCGCGRWSFSGTLESFDDWTRDWIKTNPDSNHPLTTEQYNEFLKIMSDKKLKIEITFEDEEEGVGFRVKETGVFTSDGESLCYETISCEEENYEEDSWESLGYENFNAAVDFFAQFVVNPDKKELQKWVKAFVLPDKCYLYTDEETNIYEFLEDNFTEFEFIEYFNVLYDFMYRFKINENDKWSALKDFVTNIYGWDLDNVNEYFKFDLGSDEEFDKWYDVLCNGENELDEIPDYPTEEITSLDFKGKRFVLTGDFQNIKDSRDDIKQLIESKGGKCTTAISGKTNYLVIGDFGNAGESKIKKALAEKEKRDDIKIISEYDMFKFV</sequence>
<feature type="domain" description="BRCT" evidence="1">
    <location>
        <begin position="300"/>
        <end position="381"/>
    </location>
</feature>
<proteinExistence type="predicted"/>
<name>A0A9D1PI42_9FIRM</name>
<gene>
    <name evidence="2" type="ORF">H9746_01610</name>
</gene>
<dbReference type="EMBL" id="DXIE01000014">
    <property type="protein sequence ID" value="HIV61537.1"/>
    <property type="molecule type" value="Genomic_DNA"/>
</dbReference>
<dbReference type="Pfam" id="PF00533">
    <property type="entry name" value="BRCT"/>
    <property type="match status" value="1"/>
</dbReference>
<evidence type="ECO:0000313" key="3">
    <source>
        <dbReference type="Proteomes" id="UP000886808"/>
    </source>
</evidence>
<dbReference type="SUPFAM" id="SSF52113">
    <property type="entry name" value="BRCT domain"/>
    <property type="match status" value="1"/>
</dbReference>
<evidence type="ECO:0000313" key="2">
    <source>
        <dbReference type="EMBL" id="HIV61537.1"/>
    </source>
</evidence>
<accession>A0A9D1PI42</accession>
<protein>
    <submittedName>
        <fullName evidence="2">BRCT domain-containing protein</fullName>
    </submittedName>
</protein>
<reference evidence="2" key="2">
    <citation type="submission" date="2021-04" db="EMBL/GenBank/DDBJ databases">
        <authorList>
            <person name="Gilroy R."/>
        </authorList>
    </citation>
    <scope>NUCLEOTIDE SEQUENCE</scope>
    <source>
        <strain evidence="2">CHK193-4272</strain>
    </source>
</reference>
<dbReference type="InterPro" id="IPR036420">
    <property type="entry name" value="BRCT_dom_sf"/>
</dbReference>
<dbReference type="InterPro" id="IPR001357">
    <property type="entry name" value="BRCT_dom"/>
</dbReference>
<dbReference type="PROSITE" id="PS50172">
    <property type="entry name" value="BRCT"/>
    <property type="match status" value="1"/>
</dbReference>
<dbReference type="Gene3D" id="3.40.50.10190">
    <property type="entry name" value="BRCT domain"/>
    <property type="match status" value="1"/>
</dbReference>
<organism evidence="2 3">
    <name type="scientific">Candidatus Butyricicoccus avistercoris</name>
    <dbReference type="NCBI Taxonomy" id="2838518"/>
    <lineage>
        <taxon>Bacteria</taxon>
        <taxon>Bacillati</taxon>
        <taxon>Bacillota</taxon>
        <taxon>Clostridia</taxon>
        <taxon>Eubacteriales</taxon>
        <taxon>Butyricicoccaceae</taxon>
        <taxon>Butyricicoccus</taxon>
    </lineage>
</organism>
<reference evidence="2" key="1">
    <citation type="journal article" date="2021" name="PeerJ">
        <title>Extensive microbial diversity within the chicken gut microbiome revealed by metagenomics and culture.</title>
        <authorList>
            <person name="Gilroy R."/>
            <person name="Ravi A."/>
            <person name="Getino M."/>
            <person name="Pursley I."/>
            <person name="Horton D.L."/>
            <person name="Alikhan N.F."/>
            <person name="Baker D."/>
            <person name="Gharbi K."/>
            <person name="Hall N."/>
            <person name="Watson M."/>
            <person name="Adriaenssens E.M."/>
            <person name="Foster-Nyarko E."/>
            <person name="Jarju S."/>
            <person name="Secka A."/>
            <person name="Antonio M."/>
            <person name="Oren A."/>
            <person name="Chaudhuri R.R."/>
            <person name="La Ragione R."/>
            <person name="Hildebrand F."/>
            <person name="Pallen M.J."/>
        </authorList>
    </citation>
    <scope>NUCLEOTIDE SEQUENCE</scope>
    <source>
        <strain evidence="2">CHK193-4272</strain>
    </source>
</reference>
<dbReference type="AlphaFoldDB" id="A0A9D1PI42"/>
<comment type="caution">
    <text evidence="2">The sequence shown here is derived from an EMBL/GenBank/DDBJ whole genome shotgun (WGS) entry which is preliminary data.</text>
</comment>